<dbReference type="Gene3D" id="2.70.98.10">
    <property type="match status" value="1"/>
</dbReference>
<comment type="caution">
    <text evidence="11">The sequence shown here is derived from an EMBL/GenBank/DDBJ whole genome shotgun (WGS) entry which is preliminary data.</text>
</comment>
<evidence type="ECO:0000313" key="11">
    <source>
        <dbReference type="EMBL" id="MCW1924457.1"/>
    </source>
</evidence>
<accession>A0ABT3GLQ2</accession>
<dbReference type="InterPro" id="IPR008979">
    <property type="entry name" value="Galactose-bd-like_sf"/>
</dbReference>
<evidence type="ECO:0000256" key="3">
    <source>
        <dbReference type="ARBA" id="ARBA00011233"/>
    </source>
</evidence>
<dbReference type="SUPFAM" id="SSF49785">
    <property type="entry name" value="Galactose-binding domain-like"/>
    <property type="match status" value="3"/>
</dbReference>
<dbReference type="RefSeq" id="WP_264488564.1">
    <property type="nucleotide sequence ID" value="NZ_JAPDDT010000008.1"/>
</dbReference>
<proteinExistence type="inferred from homology"/>
<dbReference type="Pfam" id="PF12905">
    <property type="entry name" value="Glyco_hydro_101"/>
    <property type="match status" value="1"/>
</dbReference>
<dbReference type="InterPro" id="IPR006585">
    <property type="entry name" value="FTP1"/>
</dbReference>
<dbReference type="InterPro" id="IPR051941">
    <property type="entry name" value="BG_Antigen-Binding_Lectin"/>
</dbReference>
<feature type="domain" description="F5/8 type C" evidence="10">
    <location>
        <begin position="1245"/>
        <end position="1376"/>
    </location>
</feature>
<feature type="signal peptide" evidence="9">
    <location>
        <begin position="1"/>
        <end position="27"/>
    </location>
</feature>
<keyword evidence="6" id="KW-0430">Lectin</keyword>
<keyword evidence="4" id="KW-0479">Metal-binding</keyword>
<dbReference type="InterPro" id="IPR040633">
    <property type="entry name" value="Gal_mutarotas_3"/>
</dbReference>
<comment type="similarity">
    <text evidence="2">Belongs to the fucolectin family.</text>
</comment>
<evidence type="ECO:0000256" key="6">
    <source>
        <dbReference type="ARBA" id="ARBA00022734"/>
    </source>
</evidence>
<dbReference type="Pfam" id="PF12951">
    <property type="entry name" value="PATR"/>
    <property type="match status" value="2"/>
</dbReference>
<dbReference type="Gene3D" id="2.60.120.260">
    <property type="entry name" value="Galactose-binding domain-like"/>
    <property type="match status" value="3"/>
</dbReference>
<dbReference type="InterPro" id="IPR000421">
    <property type="entry name" value="FA58C"/>
</dbReference>
<keyword evidence="12" id="KW-1185">Reference proteome</keyword>
<dbReference type="Pfam" id="PF18080">
    <property type="entry name" value="Gal_mutarotas_3"/>
    <property type="match status" value="1"/>
</dbReference>
<gene>
    <name evidence="11" type="ORF">OKA05_17960</name>
</gene>
<keyword evidence="7" id="KW-0106">Calcium</keyword>
<reference evidence="11 12" key="1">
    <citation type="submission" date="2022-10" db="EMBL/GenBank/DDBJ databases">
        <title>Luteolibacter arcticus strain CCTCC AB 2014275, whole genome shotgun sequencing project.</title>
        <authorList>
            <person name="Zhao G."/>
            <person name="Shen L."/>
        </authorList>
    </citation>
    <scope>NUCLEOTIDE SEQUENCE [LARGE SCALE GENOMIC DNA]</scope>
    <source>
        <strain evidence="11 12">CCTCC AB 2014275</strain>
    </source>
</reference>
<dbReference type="InterPro" id="IPR025706">
    <property type="entry name" value="Endoa_GalNAc"/>
</dbReference>
<dbReference type="InterPro" id="IPR013425">
    <property type="entry name" value="Autotrns_rpt"/>
</dbReference>
<dbReference type="Proteomes" id="UP001320876">
    <property type="component" value="Unassembled WGS sequence"/>
</dbReference>
<dbReference type="Gene3D" id="2.160.20.20">
    <property type="match status" value="1"/>
</dbReference>
<evidence type="ECO:0000313" key="12">
    <source>
        <dbReference type="Proteomes" id="UP001320876"/>
    </source>
</evidence>
<evidence type="ECO:0000259" key="10">
    <source>
        <dbReference type="PROSITE" id="PS50022"/>
    </source>
</evidence>
<keyword evidence="5 9" id="KW-0732">Signal</keyword>
<evidence type="ECO:0000256" key="5">
    <source>
        <dbReference type="ARBA" id="ARBA00022729"/>
    </source>
</evidence>
<dbReference type="EMBL" id="JAPDDT010000008">
    <property type="protein sequence ID" value="MCW1924457.1"/>
    <property type="molecule type" value="Genomic_DNA"/>
</dbReference>
<sequence>MHQTLRAHSIRPILLALALISESSVHAASLSWNAAVNSDWDTATANWSGGTIWNNATPDQAVFGAAGVGTVSLTTGITANRLTFAAGGYTITGNILTLGGAAPALTADADVTISSVLAGNTAVTKNGAGKLTLKSANTITGPLAVTQGTLELATGGTLSRGTIISGPTANNAAFNLAGGIYTSTGGGITVGNANTETGTLNIATGSLAISGGELNIGNANGSTATWNQSGGSVTVSTGNHIYTGMGTGSGVTTTLGFSGGSFTLSPGNGSVTFSIGGRSQTTVNVSGSAFVDSHQTRFGWGADLTATDGGTLSLNGGTWKTNRLYREVTVQKSEVNFDGGKLQARQSNATFMSGLGSANIKEGGAKIDSNGFIITLAQPLLHGGTAAIDGGLAKSGEGTLSLAGACTFTGPIQVNGGTLSLSGSLPAGFPLTVTDGSFAFASAGQSAGVVTLGDNGGLEIGANAAVTTGSLNVGASAADTATLKIAVGSAAYVPLQCSSITANGSAGSIGVEVSGGLNGAGTYHLIACPSPIGGTGFSAFRLITTAVAGYTFQLVQNPGFIDVVVAEVPLPSLETGELAVSLDPTFPQVIRYRLKSNGAVLEAGDATAAHVVRINGTTHAASVTAFSQSGNEALYTLRVPGFDIDISYRFVVDGTVVTRSITAITGTGEPAVQTINLGTPVLRADINQAGANAAFVRNVNPDLYANYSGDMAGDTFGAVSNLATGSWDSTWCFVGTSEVVGTGSNNLFDYPFTVQVGTIAGAKCAAIYDRDYNYRIKDIKPGIWFESKTCISGDSNGNGTVDWQDGAVWVREQLPPMLPALADHYARGGAWQQSSVGYLSNTTYSTVDTSYPLYASQMRKTYYQTEGVPQAIACAGWTYRGHDWMWSDWDQVVNPGGGGRAGYDKARAESARYNGDLSFHLNQDLSALECQHYDESIMAKDASGNKLGQYNYTGQTFFDISHFLDLQRGSQTSRINDFLDRFAPSPLVVYLDQMWDHPSALHNGNGLEEQYAKAMIVKTFRDRGTSTTTEGYQPSLFRNGMLQCKYRNNSISHIDDFVTAGKLMWQFTSGSTSEFSDPYYMMFGGKISQEFRSGNIFGGNNWMGNVMMEDTYLLTMMNAHMRRYPAMEYTSDSAKYQVRWGSDMFATVNKATGNFTLVQGNVTMADGADRFLPAPDGAMKIHVYSVGGSYGRAWTLPLAWSAVTRVDRYELTESGRTFIDRLPVLNGTVTLSTPGKVPYLLLPASGAVPLAGPIDRARGMVATASSVQGSNTAANAVDGDDSTAWTSSGDSGSWLMVDLGRELELNRVDLKEAENAITSFRLQIDVSGTWNDVASGTTIGSSLRKVFPNVRSTRVRLLIDTATAAVSIRSFTVHADANLAMTAAASASSNSNPGSWGDNYVEGALQWGRDIQASRAMDGSPDTYWRPSSGTAGVWLQATFSRSSKVNRVTLAENGNRVTGFKIQYLNGGTWTDLHSGTVIGASREIDFAEVEVTQIRLLVTAASNTPAIREFSMFDVGGAIAVINPPTNLAIGGTAIQSTTYSVSGPPQVASRAIDGNTDGDWNHNSVSCTANGSLGWWEVDMLAPKSIGQVKVWWRDPASTRDRNVDLVIYDANRQELRRIAVSGNAVPARPVVIDLTTAVTGQIVRLEHTAATNVSDPNDAQLCLAEVQVFAPQTGYSVWAGEMGLSALNDAMDADPDSDGQENLLEFAFGGDPLSTGDRGVFQLVPFGANGGPPFIFTLSALAGAVFTEMPDHSMTAEIGGITYQVECSADLTGWEEPMEEMEPITTGLPNPPAGYEYHSFIPIGLEDPGKCFSRVKITSP</sequence>
<evidence type="ECO:0000256" key="1">
    <source>
        <dbReference type="ARBA" id="ARBA00002219"/>
    </source>
</evidence>
<dbReference type="Pfam" id="PF22633">
    <property type="entry name" value="F5_F8_type_C_2"/>
    <property type="match status" value="1"/>
</dbReference>
<protein>
    <submittedName>
        <fullName evidence="11">Discoidin domain-containing protein</fullName>
    </submittedName>
</protein>
<dbReference type="PANTHER" id="PTHR45713">
    <property type="entry name" value="FTP DOMAIN-CONTAINING PROTEIN"/>
    <property type="match status" value="1"/>
</dbReference>
<feature type="domain" description="F5/8 type C" evidence="10">
    <location>
        <begin position="1384"/>
        <end position="1517"/>
    </location>
</feature>
<evidence type="ECO:0000256" key="4">
    <source>
        <dbReference type="ARBA" id="ARBA00022723"/>
    </source>
</evidence>
<dbReference type="PANTHER" id="PTHR45713:SF6">
    <property type="entry name" value="F5_8 TYPE C DOMAIN-CONTAINING PROTEIN"/>
    <property type="match status" value="1"/>
</dbReference>
<dbReference type="NCBIfam" id="TIGR02601">
    <property type="entry name" value="autotrns_rpt"/>
    <property type="match status" value="2"/>
</dbReference>
<dbReference type="InterPro" id="IPR012332">
    <property type="entry name" value="Autotransporter_pectin_lyase_C"/>
</dbReference>
<evidence type="ECO:0000256" key="8">
    <source>
        <dbReference type="ARBA" id="ARBA00023157"/>
    </source>
</evidence>
<evidence type="ECO:0000256" key="9">
    <source>
        <dbReference type="SAM" id="SignalP"/>
    </source>
</evidence>
<dbReference type="SMART" id="SM00607">
    <property type="entry name" value="FTP"/>
    <property type="match status" value="1"/>
</dbReference>
<comment type="subunit">
    <text evidence="3">Homotrimer.</text>
</comment>
<dbReference type="Pfam" id="PF00754">
    <property type="entry name" value="F5_F8_type_C"/>
    <property type="match status" value="2"/>
</dbReference>
<keyword evidence="8" id="KW-1015">Disulfide bond</keyword>
<organism evidence="11 12">
    <name type="scientific">Luteolibacter arcticus</name>
    <dbReference type="NCBI Taxonomy" id="1581411"/>
    <lineage>
        <taxon>Bacteria</taxon>
        <taxon>Pseudomonadati</taxon>
        <taxon>Verrucomicrobiota</taxon>
        <taxon>Verrucomicrobiia</taxon>
        <taxon>Verrucomicrobiales</taxon>
        <taxon>Verrucomicrobiaceae</taxon>
        <taxon>Luteolibacter</taxon>
    </lineage>
</organism>
<comment type="function">
    <text evidence="1">Acts as a defensive agent. Recognizes blood group fucosylated oligosaccharides including A, B, H and Lewis B-type antigens. Does not recognize Lewis A antigen and has low affinity for monovalent haptens.</text>
</comment>
<feature type="chain" id="PRO_5046468105" evidence="9">
    <location>
        <begin position="28"/>
        <end position="1824"/>
    </location>
</feature>
<dbReference type="InterPro" id="IPR014718">
    <property type="entry name" value="GH-type_carb-bd"/>
</dbReference>
<evidence type="ECO:0000256" key="2">
    <source>
        <dbReference type="ARBA" id="ARBA00010147"/>
    </source>
</evidence>
<dbReference type="Gene3D" id="3.20.20.80">
    <property type="entry name" value="Glycosidases"/>
    <property type="match status" value="1"/>
</dbReference>
<evidence type="ECO:0000256" key="7">
    <source>
        <dbReference type="ARBA" id="ARBA00022837"/>
    </source>
</evidence>
<dbReference type="PROSITE" id="PS50022">
    <property type="entry name" value="FA58C_3"/>
    <property type="match status" value="2"/>
</dbReference>
<name>A0ABT3GLQ2_9BACT</name>